<comment type="caution">
    <text evidence="5">The sequence shown here is derived from an EMBL/GenBank/DDBJ whole genome shotgun (WGS) entry which is preliminary data.</text>
</comment>
<name>A0A2M7S791_9BACT</name>
<dbReference type="SUPFAM" id="SSF51445">
    <property type="entry name" value="(Trans)glycosidases"/>
    <property type="match status" value="1"/>
</dbReference>
<dbReference type="PROSITE" id="PS51820">
    <property type="entry name" value="PA14"/>
    <property type="match status" value="1"/>
</dbReference>
<gene>
    <name evidence="5" type="ORF">COY52_10075</name>
</gene>
<dbReference type="InterPro" id="IPR026891">
    <property type="entry name" value="Fn3-like"/>
</dbReference>
<reference evidence="6" key="1">
    <citation type="submission" date="2017-09" db="EMBL/GenBank/DDBJ databases">
        <title>Depth-based differentiation of microbial function through sediment-hosted aquifers and enrichment of novel symbionts in the deep terrestrial subsurface.</title>
        <authorList>
            <person name="Probst A.J."/>
            <person name="Ladd B."/>
            <person name="Jarett J.K."/>
            <person name="Geller-Mcgrath D.E."/>
            <person name="Sieber C.M.K."/>
            <person name="Emerson J.B."/>
            <person name="Anantharaman K."/>
            <person name="Thomas B.C."/>
            <person name="Malmstrom R."/>
            <person name="Stieglmeier M."/>
            <person name="Klingl A."/>
            <person name="Woyke T."/>
            <person name="Ryan C.M."/>
            <person name="Banfield J.F."/>
        </authorList>
    </citation>
    <scope>NUCLEOTIDE SEQUENCE [LARGE SCALE GENOMIC DNA]</scope>
</reference>
<sequence>MHKRILITGLIILAAAGSAGARAASAADIENSVSLLISRMTLEEKVDMVFGRGSETKQIKRLGIPPIKPTDGPVGINWDRSTCFPSSIAVAAGWDTAIVEKMGKAMGLEARAKRRNVHLGPCININREPHGGRDFESYGEDPWLVSRMAVAYIRGVQSQNVISCPKHYACNNQEWERGSINAVVDERTLNEIYFPAFKASIQEAGAWSVMAAYNKLNGYHCTENGYLLTDVLKKEWGFRGIALSDWGATHSTVEAANAGLDLEMPTGEFFGGNKLLNAVNDGRVSEEIINDKVARILRALISTGQLDKLERVSLRTVNCDEHKALALEIARQGIVLLKNEGNILPLDKNKIRSIAIIGPNAAVARFAGGGSSHVNPYYSISPLKGIQDKVGDKITVYYAQGSGLTDEIAIDSQYLLTPDTETARHGLKAEFFANKRLAGKPVYTRIDPTIDFNWGGGGPRSGWKADDFSIRWTGRIVAPENGEYRISTVSDDGVRLFLDGVLRFSDWNDHGAQRKTATVELEKGRAYDICLEYYENQGVASMRLIWDGPGLDPVAEAVDAAKKADAVLLFCGTSDALESEGFDRSLLELPACQEELIDAVTAANKNTVMVLNTGSPVLMEKWIDKIPALVEAWFPGEQCGNAIADVLFGDVNPSGKLPVTFPKRWEDCPAYGNYPGENGKVEYAEGIFVGYRYFDAKGVEPRFPFGFGLSYTIFQFSNLKIEPKTVDAKGKVRVSLDVQNTGKVEGAEVVQVYVRDLQSSVPRPPKELKRFKRINLKPGERSKVEFTLDRNCLAFYSPEKKGWVAEPGEFEVLIGSSSRDIRLQGSFSLK</sequence>
<dbReference type="PANTHER" id="PTHR42715">
    <property type="entry name" value="BETA-GLUCOSIDASE"/>
    <property type="match status" value="1"/>
</dbReference>
<evidence type="ECO:0000313" key="5">
    <source>
        <dbReference type="EMBL" id="PIZ15298.1"/>
    </source>
</evidence>
<dbReference type="PANTHER" id="PTHR42715:SF10">
    <property type="entry name" value="BETA-GLUCOSIDASE"/>
    <property type="match status" value="1"/>
</dbReference>
<dbReference type="SMART" id="SM00758">
    <property type="entry name" value="PA14"/>
    <property type="match status" value="1"/>
</dbReference>
<dbReference type="InterPro" id="IPR002772">
    <property type="entry name" value="Glyco_hydro_3_C"/>
</dbReference>
<dbReference type="GO" id="GO:0008422">
    <property type="term" value="F:beta-glucosidase activity"/>
    <property type="evidence" value="ECO:0007669"/>
    <property type="project" value="UniProtKB-ARBA"/>
</dbReference>
<feature type="domain" description="PA14" evidence="4">
    <location>
        <begin position="422"/>
        <end position="562"/>
    </location>
</feature>
<dbReference type="GO" id="GO:0005975">
    <property type="term" value="P:carbohydrate metabolic process"/>
    <property type="evidence" value="ECO:0007669"/>
    <property type="project" value="InterPro"/>
</dbReference>
<dbReference type="Proteomes" id="UP000229307">
    <property type="component" value="Unassembled WGS sequence"/>
</dbReference>
<dbReference type="Gene3D" id="3.40.50.1700">
    <property type="entry name" value="Glycoside hydrolase family 3 C-terminal domain"/>
    <property type="match status" value="1"/>
</dbReference>
<dbReference type="InterPro" id="IPR013783">
    <property type="entry name" value="Ig-like_fold"/>
</dbReference>
<dbReference type="Pfam" id="PF07691">
    <property type="entry name" value="PA14"/>
    <property type="match status" value="1"/>
</dbReference>
<dbReference type="InterPro" id="IPR036962">
    <property type="entry name" value="Glyco_hydro_3_N_sf"/>
</dbReference>
<protein>
    <submittedName>
        <fullName evidence="5">Glycosyl hydrolase</fullName>
    </submittedName>
</protein>
<dbReference type="Gene3D" id="3.20.20.300">
    <property type="entry name" value="Glycoside hydrolase, family 3, N-terminal domain"/>
    <property type="match status" value="1"/>
</dbReference>
<keyword evidence="2 5" id="KW-0378">Hydrolase</keyword>
<comment type="similarity">
    <text evidence="1">Belongs to the glycosyl hydrolase 3 family.</text>
</comment>
<evidence type="ECO:0000256" key="2">
    <source>
        <dbReference type="ARBA" id="ARBA00022801"/>
    </source>
</evidence>
<dbReference type="Gene3D" id="2.60.120.260">
    <property type="entry name" value="Galactose-binding domain-like"/>
    <property type="match status" value="1"/>
</dbReference>
<dbReference type="Gene3D" id="2.60.40.10">
    <property type="entry name" value="Immunoglobulins"/>
    <property type="match status" value="1"/>
</dbReference>
<dbReference type="SUPFAM" id="SSF52279">
    <property type="entry name" value="Beta-D-glucan exohydrolase, C-terminal domain"/>
    <property type="match status" value="1"/>
</dbReference>
<dbReference type="InterPro" id="IPR037524">
    <property type="entry name" value="PA14/GLEYA"/>
</dbReference>
<feature type="chain" id="PRO_5014740603" evidence="3">
    <location>
        <begin position="24"/>
        <end position="830"/>
    </location>
</feature>
<dbReference type="InterPro" id="IPR036881">
    <property type="entry name" value="Glyco_hydro_3_C_sf"/>
</dbReference>
<dbReference type="InterPro" id="IPR011658">
    <property type="entry name" value="PA14_dom"/>
</dbReference>
<dbReference type="Pfam" id="PF00933">
    <property type="entry name" value="Glyco_hydro_3"/>
    <property type="match status" value="1"/>
</dbReference>
<dbReference type="InterPro" id="IPR017853">
    <property type="entry name" value="GH"/>
</dbReference>
<evidence type="ECO:0000256" key="1">
    <source>
        <dbReference type="ARBA" id="ARBA00005336"/>
    </source>
</evidence>
<feature type="signal peptide" evidence="3">
    <location>
        <begin position="1"/>
        <end position="23"/>
    </location>
</feature>
<dbReference type="Pfam" id="PF14310">
    <property type="entry name" value="Fn3-like"/>
    <property type="match status" value="1"/>
</dbReference>
<dbReference type="InterPro" id="IPR001764">
    <property type="entry name" value="Glyco_hydro_3_N"/>
</dbReference>
<keyword evidence="3" id="KW-0732">Signal</keyword>
<organism evidence="5 6">
    <name type="scientific">Candidatus Desantisbacteria bacterium CG_4_10_14_0_8_um_filter_48_22</name>
    <dbReference type="NCBI Taxonomy" id="1974543"/>
    <lineage>
        <taxon>Bacteria</taxon>
        <taxon>Candidatus Desantisiibacteriota</taxon>
    </lineage>
</organism>
<dbReference type="AlphaFoldDB" id="A0A2M7S791"/>
<evidence type="ECO:0000256" key="3">
    <source>
        <dbReference type="SAM" id="SignalP"/>
    </source>
</evidence>
<dbReference type="FunFam" id="2.60.40.10:FF:000495">
    <property type="entry name" value="Periplasmic beta-glucosidase"/>
    <property type="match status" value="1"/>
</dbReference>
<accession>A0A2M7S791</accession>
<proteinExistence type="inferred from homology"/>
<dbReference type="PRINTS" id="PR00133">
    <property type="entry name" value="GLHYDRLASE3"/>
</dbReference>
<dbReference type="SMART" id="SM01217">
    <property type="entry name" value="Fn3_like"/>
    <property type="match status" value="1"/>
</dbReference>
<dbReference type="EMBL" id="PFMR01000271">
    <property type="protein sequence ID" value="PIZ15298.1"/>
    <property type="molecule type" value="Genomic_DNA"/>
</dbReference>
<evidence type="ECO:0000259" key="4">
    <source>
        <dbReference type="PROSITE" id="PS51820"/>
    </source>
</evidence>
<evidence type="ECO:0000313" key="6">
    <source>
        <dbReference type="Proteomes" id="UP000229307"/>
    </source>
</evidence>
<dbReference type="Pfam" id="PF01915">
    <property type="entry name" value="Glyco_hydro_3_C"/>
    <property type="match status" value="1"/>
</dbReference>
<dbReference type="InterPro" id="IPR050288">
    <property type="entry name" value="Cellulose_deg_GH3"/>
</dbReference>